<dbReference type="SUPFAM" id="SSF56601">
    <property type="entry name" value="beta-lactamase/transpeptidase-like"/>
    <property type="match status" value="1"/>
</dbReference>
<evidence type="ECO:0000256" key="6">
    <source>
        <dbReference type="ARBA" id="ARBA00023316"/>
    </source>
</evidence>
<gene>
    <name evidence="11" type="ORF">GCM10009755_22920</name>
</gene>
<feature type="region of interest" description="Disordered" evidence="8">
    <location>
        <begin position="332"/>
        <end position="390"/>
    </location>
</feature>
<dbReference type="InterPro" id="IPR012338">
    <property type="entry name" value="Beta-lactam/transpept-like"/>
</dbReference>
<evidence type="ECO:0000256" key="5">
    <source>
        <dbReference type="ARBA" id="ARBA00022984"/>
    </source>
</evidence>
<evidence type="ECO:0000256" key="1">
    <source>
        <dbReference type="ARBA" id="ARBA00007164"/>
    </source>
</evidence>
<feature type="compositionally biased region" description="Low complexity" evidence="8">
    <location>
        <begin position="366"/>
        <end position="389"/>
    </location>
</feature>
<comment type="caution">
    <text evidence="11">The sequence shown here is derived from an EMBL/GenBank/DDBJ whole genome shotgun (WGS) entry which is preliminary data.</text>
</comment>
<keyword evidence="4" id="KW-0133">Cell shape</keyword>
<keyword evidence="5" id="KW-0573">Peptidoglycan synthesis</keyword>
<feature type="region of interest" description="Disordered" evidence="8">
    <location>
        <begin position="1"/>
        <end position="21"/>
    </location>
</feature>
<keyword evidence="9" id="KW-1133">Transmembrane helix</keyword>
<keyword evidence="6" id="KW-0961">Cell wall biogenesis/degradation</keyword>
<dbReference type="EMBL" id="BAAANO010000020">
    <property type="protein sequence ID" value="GAA2011015.1"/>
    <property type="molecule type" value="Genomic_DNA"/>
</dbReference>
<dbReference type="PANTHER" id="PTHR21581">
    <property type="entry name" value="D-ALANYL-D-ALANINE CARBOXYPEPTIDASE"/>
    <property type="match status" value="1"/>
</dbReference>
<evidence type="ECO:0000256" key="3">
    <source>
        <dbReference type="ARBA" id="ARBA00022801"/>
    </source>
</evidence>
<keyword evidence="2" id="KW-0732">Signal</keyword>
<dbReference type="Gene3D" id="3.40.710.10">
    <property type="entry name" value="DD-peptidase/beta-lactamase superfamily"/>
    <property type="match status" value="1"/>
</dbReference>
<evidence type="ECO:0000256" key="2">
    <source>
        <dbReference type="ARBA" id="ARBA00022729"/>
    </source>
</evidence>
<evidence type="ECO:0000256" key="8">
    <source>
        <dbReference type="SAM" id="MobiDB-lite"/>
    </source>
</evidence>
<keyword evidence="9" id="KW-0472">Membrane</keyword>
<evidence type="ECO:0000259" key="10">
    <source>
        <dbReference type="Pfam" id="PF00768"/>
    </source>
</evidence>
<keyword evidence="3" id="KW-0378">Hydrolase</keyword>
<feature type="compositionally biased region" description="Low complexity" evidence="8">
    <location>
        <begin position="1"/>
        <end position="15"/>
    </location>
</feature>
<evidence type="ECO:0000256" key="9">
    <source>
        <dbReference type="SAM" id="Phobius"/>
    </source>
</evidence>
<dbReference type="Proteomes" id="UP001500755">
    <property type="component" value="Unassembled WGS sequence"/>
</dbReference>
<sequence length="437" mass="44784">MFSRSRPRGAASRSGTTRPSHPLTAPVVRVLALALALVLGTATTTIGLPWGASAVPAHAAFAPASAQPVYVSPDLSDGKPAPQPVAGAWIVADMDSGQEFAGSATDKQLAPASTIKLLTALALIDVLDPEDRYTVVYEDMLVDGTKVGLMQENTYRIDTLFHAMLMASANDAAHALGNAAGGQAKAVELMNAKAAELGMTGTVARNTSGLDAEGQVMTVTDLLIVSKAVMENDYLMRVIGTETMDFPGHDLPSGEHVPGYQIQNHTKIVGAVPGGIGMKNGYTRAAGGSFVAVVERDGRTYGAAVLGAANKTRESSVDLIEWAYNQAELPDLGTVPLTPEEAGTDSSRGAARGEDAAGARAGGDASGAVDTTAEAASADETTAPEAAAAGQGMPLPARSMLVVLGALVLAAGGFVLLMARRAAARESGRHRSHGPKH</sequence>
<dbReference type="InterPro" id="IPR018044">
    <property type="entry name" value="Peptidase_S11"/>
</dbReference>
<evidence type="ECO:0000313" key="12">
    <source>
        <dbReference type="Proteomes" id="UP001500755"/>
    </source>
</evidence>
<organism evidence="11 12">
    <name type="scientific">Brevibacterium samyangense</name>
    <dbReference type="NCBI Taxonomy" id="366888"/>
    <lineage>
        <taxon>Bacteria</taxon>
        <taxon>Bacillati</taxon>
        <taxon>Actinomycetota</taxon>
        <taxon>Actinomycetes</taxon>
        <taxon>Micrococcales</taxon>
        <taxon>Brevibacteriaceae</taxon>
        <taxon>Brevibacterium</taxon>
    </lineage>
</organism>
<dbReference type="Pfam" id="PF00768">
    <property type="entry name" value="Peptidase_S11"/>
    <property type="match status" value="1"/>
</dbReference>
<proteinExistence type="inferred from homology"/>
<reference evidence="11 12" key="1">
    <citation type="journal article" date="2019" name="Int. J. Syst. Evol. Microbiol.">
        <title>The Global Catalogue of Microorganisms (GCM) 10K type strain sequencing project: providing services to taxonomists for standard genome sequencing and annotation.</title>
        <authorList>
            <consortium name="The Broad Institute Genomics Platform"/>
            <consortium name="The Broad Institute Genome Sequencing Center for Infectious Disease"/>
            <person name="Wu L."/>
            <person name="Ma J."/>
        </authorList>
    </citation>
    <scope>NUCLEOTIDE SEQUENCE [LARGE SCALE GENOMIC DNA]</scope>
    <source>
        <strain evidence="11 12">JCM 14546</strain>
    </source>
</reference>
<evidence type="ECO:0000256" key="7">
    <source>
        <dbReference type="RuleBase" id="RU004016"/>
    </source>
</evidence>
<comment type="similarity">
    <text evidence="1 7">Belongs to the peptidase S11 family.</text>
</comment>
<name>A0ABN2TIV9_9MICO</name>
<protein>
    <recommendedName>
        <fullName evidence="10">Peptidase S11 D-alanyl-D-alanine carboxypeptidase A N-terminal domain-containing protein</fullName>
    </recommendedName>
</protein>
<dbReference type="PRINTS" id="PR00725">
    <property type="entry name" value="DADACBPTASE1"/>
</dbReference>
<keyword evidence="9" id="KW-0812">Transmembrane</keyword>
<accession>A0ABN2TIV9</accession>
<dbReference type="InterPro" id="IPR001967">
    <property type="entry name" value="Peptidase_S11_N"/>
</dbReference>
<feature type="transmembrane region" description="Helical" evidence="9">
    <location>
        <begin position="400"/>
        <end position="419"/>
    </location>
</feature>
<dbReference type="RefSeq" id="WP_344309822.1">
    <property type="nucleotide sequence ID" value="NZ_BAAANO010000020.1"/>
</dbReference>
<evidence type="ECO:0000256" key="4">
    <source>
        <dbReference type="ARBA" id="ARBA00022960"/>
    </source>
</evidence>
<evidence type="ECO:0000313" key="11">
    <source>
        <dbReference type="EMBL" id="GAA2011015.1"/>
    </source>
</evidence>
<keyword evidence="12" id="KW-1185">Reference proteome</keyword>
<feature type="domain" description="Peptidase S11 D-alanyl-D-alanine carboxypeptidase A N-terminal" evidence="10">
    <location>
        <begin position="81"/>
        <end position="309"/>
    </location>
</feature>
<dbReference type="PANTHER" id="PTHR21581:SF33">
    <property type="entry name" value="D-ALANYL-D-ALANINE CARBOXYPEPTIDASE DACB"/>
    <property type="match status" value="1"/>
</dbReference>